<evidence type="ECO:0000256" key="2">
    <source>
        <dbReference type="ARBA" id="ARBA00022722"/>
    </source>
</evidence>
<feature type="domain" description="Endoribonuclease YicC-like C-terminal" evidence="8">
    <location>
        <begin position="174"/>
        <end position="293"/>
    </location>
</feature>
<dbReference type="NCBIfam" id="TIGR00255">
    <property type="entry name" value="YicC/YloC family endoribonuclease"/>
    <property type="match status" value="1"/>
</dbReference>
<comment type="similarity">
    <text evidence="5">Belongs to the YicC/YloC family.</text>
</comment>
<reference evidence="10" key="1">
    <citation type="journal article" date="2019" name="Int. J. Syst. Evol. Microbiol.">
        <title>The Global Catalogue of Microorganisms (GCM) 10K type strain sequencing project: providing services to taxonomists for standard genome sequencing and annotation.</title>
        <authorList>
            <consortium name="The Broad Institute Genomics Platform"/>
            <consortium name="The Broad Institute Genome Sequencing Center for Infectious Disease"/>
            <person name="Wu L."/>
            <person name="Ma J."/>
        </authorList>
    </citation>
    <scope>NUCLEOTIDE SEQUENCE [LARGE SCALE GENOMIC DNA]</scope>
    <source>
        <strain evidence="10">CGMCC 1.15790</strain>
    </source>
</reference>
<dbReference type="EMBL" id="JBHSPF010000018">
    <property type="protein sequence ID" value="MFC5628026.1"/>
    <property type="molecule type" value="Genomic_DNA"/>
</dbReference>
<dbReference type="InterPro" id="IPR013551">
    <property type="entry name" value="YicC-like_C"/>
</dbReference>
<evidence type="ECO:0000256" key="5">
    <source>
        <dbReference type="ARBA" id="ARBA00035648"/>
    </source>
</evidence>
<evidence type="ECO:0000256" key="3">
    <source>
        <dbReference type="ARBA" id="ARBA00022759"/>
    </source>
</evidence>
<dbReference type="GO" id="GO:0016787">
    <property type="term" value="F:hydrolase activity"/>
    <property type="evidence" value="ECO:0007669"/>
    <property type="project" value="UniProtKB-KW"/>
</dbReference>
<proteinExistence type="inferred from homology"/>
<evidence type="ECO:0000313" key="9">
    <source>
        <dbReference type="EMBL" id="MFC5628026.1"/>
    </source>
</evidence>
<keyword evidence="2" id="KW-0540">Nuclease</keyword>
<feature type="coiled-coil region" evidence="6">
    <location>
        <begin position="156"/>
        <end position="205"/>
    </location>
</feature>
<organism evidence="9 10">
    <name type="scientific">Aliibacillus thermotolerans</name>
    <dbReference type="NCBI Taxonomy" id="1834418"/>
    <lineage>
        <taxon>Bacteria</taxon>
        <taxon>Bacillati</taxon>
        <taxon>Bacillota</taxon>
        <taxon>Bacilli</taxon>
        <taxon>Bacillales</taxon>
        <taxon>Bacillaceae</taxon>
        <taxon>Aliibacillus</taxon>
    </lineage>
</organism>
<evidence type="ECO:0000259" key="7">
    <source>
        <dbReference type="Pfam" id="PF03755"/>
    </source>
</evidence>
<dbReference type="Pfam" id="PF03755">
    <property type="entry name" value="YicC-like_N"/>
    <property type="match status" value="1"/>
</dbReference>
<keyword evidence="10" id="KW-1185">Reference proteome</keyword>
<protein>
    <submittedName>
        <fullName evidence="9">YicC/YloC family endoribonuclease</fullName>
        <ecNumber evidence="9">3.1.-.-</ecNumber>
    </submittedName>
</protein>
<comment type="caution">
    <text evidence="9">The sequence shown here is derived from an EMBL/GenBank/DDBJ whole genome shotgun (WGS) entry which is preliminary data.</text>
</comment>
<dbReference type="EC" id="3.1.-.-" evidence="9"/>
<dbReference type="RefSeq" id="WP_270898060.1">
    <property type="nucleotide sequence ID" value="NZ_JBHSPF010000018.1"/>
</dbReference>
<evidence type="ECO:0000256" key="1">
    <source>
        <dbReference type="ARBA" id="ARBA00001968"/>
    </source>
</evidence>
<accession>A0ABW0U3Q9</accession>
<dbReference type="Proteomes" id="UP001596143">
    <property type="component" value="Unassembled WGS sequence"/>
</dbReference>
<dbReference type="InterPro" id="IPR013527">
    <property type="entry name" value="YicC-like_N"/>
</dbReference>
<name>A0ABW0U3Q9_9BACI</name>
<keyword evidence="3" id="KW-0255">Endonuclease</keyword>
<keyword evidence="6" id="KW-0175">Coiled coil</keyword>
<dbReference type="PANTHER" id="PTHR30636">
    <property type="entry name" value="UPF0701 PROTEIN YICC"/>
    <property type="match status" value="1"/>
</dbReference>
<dbReference type="Pfam" id="PF08340">
    <property type="entry name" value="YicC-like_C"/>
    <property type="match status" value="1"/>
</dbReference>
<feature type="domain" description="Endoribonuclease YicC-like N-terminal" evidence="7">
    <location>
        <begin position="3"/>
        <end position="156"/>
    </location>
</feature>
<dbReference type="InterPro" id="IPR005229">
    <property type="entry name" value="YicC/YloC-like"/>
</dbReference>
<comment type="cofactor">
    <cofactor evidence="1">
        <name>a divalent metal cation</name>
        <dbReference type="ChEBI" id="CHEBI:60240"/>
    </cofactor>
</comment>
<dbReference type="PANTHER" id="PTHR30636:SF3">
    <property type="entry name" value="UPF0701 PROTEIN YICC"/>
    <property type="match status" value="1"/>
</dbReference>
<evidence type="ECO:0000256" key="4">
    <source>
        <dbReference type="ARBA" id="ARBA00022801"/>
    </source>
</evidence>
<evidence type="ECO:0000259" key="8">
    <source>
        <dbReference type="Pfam" id="PF08340"/>
    </source>
</evidence>
<sequence length="293" mass="34780">MVVSMTGYGQSEMENEEGRIVTEIKSVNHRFLDIQFRFPRELSILENECRKYISKKMKRGKIDVHITIEGFSPSLKKARIDWALLQHFLDHAEELEKLNIFDSRLDLQSFLFHPDIVVIEENVNLKDEWKEAIMESVYRATADLLEMKVEEGKQLQNDLETRVERLKRWISSMEKEAPLVAQQYRERLRERIQQLLQDQYEVDEQRLLTEVAIFSDKINIEEELTRLRSHSDQFLHVLHQKEPKGRKLDFLLQEMNREINTIASKANHIPLSHLAVDVKSELEKMKEQVQNIE</sequence>
<gene>
    <name evidence="9" type="ORF">ACFPTR_03855</name>
</gene>
<keyword evidence="4 9" id="KW-0378">Hydrolase</keyword>
<evidence type="ECO:0000313" key="10">
    <source>
        <dbReference type="Proteomes" id="UP001596143"/>
    </source>
</evidence>
<evidence type="ECO:0000256" key="6">
    <source>
        <dbReference type="SAM" id="Coils"/>
    </source>
</evidence>